<dbReference type="EMBL" id="JAQQWN010000009">
    <property type="protein sequence ID" value="KAK8065156.1"/>
    <property type="molecule type" value="Genomic_DNA"/>
</dbReference>
<protein>
    <submittedName>
        <fullName evidence="2">Uncharacterized protein</fullName>
    </submittedName>
</protein>
<organism evidence="2 3">
    <name type="scientific">Apiospora hydei</name>
    <dbReference type="NCBI Taxonomy" id="1337664"/>
    <lineage>
        <taxon>Eukaryota</taxon>
        <taxon>Fungi</taxon>
        <taxon>Dikarya</taxon>
        <taxon>Ascomycota</taxon>
        <taxon>Pezizomycotina</taxon>
        <taxon>Sordariomycetes</taxon>
        <taxon>Xylariomycetidae</taxon>
        <taxon>Amphisphaeriales</taxon>
        <taxon>Apiosporaceae</taxon>
        <taxon>Apiospora</taxon>
    </lineage>
</organism>
<feature type="region of interest" description="Disordered" evidence="1">
    <location>
        <begin position="1"/>
        <end position="31"/>
    </location>
</feature>
<keyword evidence="3" id="KW-1185">Reference proteome</keyword>
<dbReference type="RefSeq" id="XP_066661910.1">
    <property type="nucleotide sequence ID" value="XM_066816218.1"/>
</dbReference>
<name>A0ABR1V1S3_9PEZI</name>
<proteinExistence type="predicted"/>
<gene>
    <name evidence="2" type="ORF">PG997_011903</name>
</gene>
<dbReference type="GeneID" id="92049278"/>
<feature type="compositionally biased region" description="Polar residues" evidence="1">
    <location>
        <begin position="1"/>
        <end position="15"/>
    </location>
</feature>
<reference evidence="2 3" key="1">
    <citation type="submission" date="2023-01" db="EMBL/GenBank/DDBJ databases">
        <title>Analysis of 21 Apiospora genomes using comparative genomics revels a genus with tremendous synthesis potential of carbohydrate active enzymes and secondary metabolites.</title>
        <authorList>
            <person name="Sorensen T."/>
        </authorList>
    </citation>
    <scope>NUCLEOTIDE SEQUENCE [LARGE SCALE GENOMIC DNA]</scope>
    <source>
        <strain evidence="2 3">CBS 114990</strain>
    </source>
</reference>
<sequence>MTGVQHPSGTQTMSLVSKKPSPHPHFPVIGDEEATPHHARLAPFLQDPPPLLRALDDIANGPTAGVYARLQVFVHADRGQALVDRRRKCMVTHICPVAGSPWIISPIFPDGSSLVQRDRATERIVMFSPLAVGGASPTGARKPSQHLGSPMKKRHERIIQTAVSPHCDPTNCDNPEMDYKNLEFRSLCAIGVTEDSRCVTRSCKLIRTTQTSHLWIVRPIWYPCRKSCRAGM</sequence>
<evidence type="ECO:0000256" key="1">
    <source>
        <dbReference type="SAM" id="MobiDB-lite"/>
    </source>
</evidence>
<evidence type="ECO:0000313" key="3">
    <source>
        <dbReference type="Proteomes" id="UP001433268"/>
    </source>
</evidence>
<comment type="caution">
    <text evidence="2">The sequence shown here is derived from an EMBL/GenBank/DDBJ whole genome shotgun (WGS) entry which is preliminary data.</text>
</comment>
<evidence type="ECO:0000313" key="2">
    <source>
        <dbReference type="EMBL" id="KAK8065156.1"/>
    </source>
</evidence>
<accession>A0ABR1V1S3</accession>
<dbReference type="Proteomes" id="UP001433268">
    <property type="component" value="Unassembled WGS sequence"/>
</dbReference>